<dbReference type="EMBL" id="CAJOBH010254528">
    <property type="protein sequence ID" value="CAF5145698.1"/>
    <property type="molecule type" value="Genomic_DNA"/>
</dbReference>
<dbReference type="Proteomes" id="UP000681967">
    <property type="component" value="Unassembled WGS sequence"/>
</dbReference>
<organism evidence="1 3">
    <name type="scientific">Rotaria magnacalcarata</name>
    <dbReference type="NCBI Taxonomy" id="392030"/>
    <lineage>
        <taxon>Eukaryota</taxon>
        <taxon>Metazoa</taxon>
        <taxon>Spiralia</taxon>
        <taxon>Gnathifera</taxon>
        <taxon>Rotifera</taxon>
        <taxon>Eurotatoria</taxon>
        <taxon>Bdelloidea</taxon>
        <taxon>Philodinida</taxon>
        <taxon>Philodinidae</taxon>
        <taxon>Rotaria</taxon>
    </lineage>
</organism>
<feature type="non-terminal residue" evidence="1">
    <location>
        <position position="1"/>
    </location>
</feature>
<dbReference type="AlphaFoldDB" id="A0A8S3FYI2"/>
<evidence type="ECO:0000313" key="1">
    <source>
        <dbReference type="EMBL" id="CAF5145698.1"/>
    </source>
</evidence>
<proteinExistence type="predicted"/>
<comment type="caution">
    <text evidence="1">The sequence shown here is derived from an EMBL/GenBank/DDBJ whole genome shotgun (WGS) entry which is preliminary data.</text>
</comment>
<evidence type="ECO:0000313" key="2">
    <source>
        <dbReference type="EMBL" id="CAF5216225.1"/>
    </source>
</evidence>
<accession>A0A8S3FYI2</accession>
<name>A0A8S3FYI2_9BILA</name>
<protein>
    <submittedName>
        <fullName evidence="1">Uncharacterized protein</fullName>
    </submittedName>
</protein>
<dbReference type="EMBL" id="CAJOBJ010358304">
    <property type="protein sequence ID" value="CAF5216225.1"/>
    <property type="molecule type" value="Genomic_DNA"/>
</dbReference>
<gene>
    <name evidence="1" type="ORF">BYL167_LOCUS71106</name>
    <name evidence="2" type="ORF">GIL414_LOCUS81758</name>
</gene>
<sequence>LLIRMGWNNDMAYEITDKDKEEYEKRIKMLPKIDNRSATLIKALHRRSLPCINIRDLLQLETIGSTSDDDSSEE</sequence>
<dbReference type="Proteomes" id="UP000681720">
    <property type="component" value="Unassembled WGS sequence"/>
</dbReference>
<reference evidence="1" key="1">
    <citation type="submission" date="2021-02" db="EMBL/GenBank/DDBJ databases">
        <authorList>
            <person name="Nowell W R."/>
        </authorList>
    </citation>
    <scope>NUCLEOTIDE SEQUENCE</scope>
</reference>
<evidence type="ECO:0000313" key="3">
    <source>
        <dbReference type="Proteomes" id="UP000681967"/>
    </source>
</evidence>